<evidence type="ECO:0000259" key="9">
    <source>
        <dbReference type="PROSITE" id="PS50262"/>
    </source>
</evidence>
<feature type="transmembrane region" description="Helical" evidence="8">
    <location>
        <begin position="126"/>
        <end position="145"/>
    </location>
</feature>
<name>A0A9J7KT80_BRAFL</name>
<keyword evidence="2" id="KW-1003">Cell membrane</keyword>
<feature type="compositionally biased region" description="Acidic residues" evidence="7">
    <location>
        <begin position="431"/>
        <end position="446"/>
    </location>
</feature>
<dbReference type="PANTHER" id="PTHR24241">
    <property type="entry name" value="NEUROPEPTIDE RECEPTOR-RELATED G-PROTEIN COUPLED RECEPTOR"/>
    <property type="match status" value="1"/>
</dbReference>
<evidence type="ECO:0000256" key="1">
    <source>
        <dbReference type="ARBA" id="ARBA00004651"/>
    </source>
</evidence>
<dbReference type="RefSeq" id="XP_035670123.1">
    <property type="nucleotide sequence ID" value="XM_035814230.1"/>
</dbReference>
<dbReference type="Gene3D" id="1.20.1070.10">
    <property type="entry name" value="Rhodopsin 7-helix transmembrane proteins"/>
    <property type="match status" value="1"/>
</dbReference>
<reference evidence="11" key="2">
    <citation type="submission" date="2025-08" db="UniProtKB">
        <authorList>
            <consortium name="RefSeq"/>
        </authorList>
    </citation>
    <scope>IDENTIFICATION</scope>
    <source>
        <strain evidence="11">S238N-H82</strain>
        <tissue evidence="11">Testes</tissue>
    </source>
</reference>
<dbReference type="InterPro" id="IPR000276">
    <property type="entry name" value="GPCR_Rhodpsn"/>
</dbReference>
<feature type="domain" description="G-protein coupled receptors family 1 profile" evidence="9">
    <location>
        <begin position="64"/>
        <end position="237"/>
    </location>
</feature>
<comment type="subcellular location">
    <subcellularLocation>
        <location evidence="1">Cell membrane</location>
        <topology evidence="1">Multi-pass membrane protein</topology>
    </subcellularLocation>
</comment>
<accession>A0A9J7KT80</accession>
<keyword evidence="6" id="KW-0675">Receptor</keyword>
<dbReference type="OMA" id="SIPTAWG"/>
<feature type="region of interest" description="Disordered" evidence="7">
    <location>
        <begin position="411"/>
        <end position="462"/>
    </location>
</feature>
<sequence length="462" mass="49783">MMTTPLPPPHHHNSSIPTAWGSLPAETPASPVAATPAVFLPDLPLRSWLFMAGYCALFVLCLVGDIAVAVMVHGLGKRRGGTVYYFVLNLLLADLLIGIFCTPFTLVENTQEDQSLSRVLCRMTPLVEGVVVCGSAFTLAAIAVTRYSQRKHQVSMQAPDVSAKTIAFVLCCIWTIAIAINIPQAFARDLLLTSRPSGEMFTCQETWSNSRAYLLYKGVLVALGFPGPLLFIVFAHVVGVTGLSGLKKNEDGMTFKVTVGNKGMHERRSRDQSTECSEETVISPDRGSNSEERNRLFGGTDGDFMVPEGPHKDLSVSSSINETGDINTVACCAGTSCNNCEASKPAFPGGHAGTAWSSPPRVLSADYSLMLPTSCIDTVEVMCSSAPNTLPGEGVSSHTTNSVEQSQSFIPISGTPMSEESASDKSAAEVETPEEEQREEEEEEQAEEMKTEMEEENPVTWI</sequence>
<dbReference type="GO" id="GO:0004930">
    <property type="term" value="F:G protein-coupled receptor activity"/>
    <property type="evidence" value="ECO:0000318"/>
    <property type="project" value="GO_Central"/>
</dbReference>
<keyword evidence="3 8" id="KW-0812">Transmembrane</keyword>
<feature type="compositionally biased region" description="Acidic residues" evidence="7">
    <location>
        <begin position="453"/>
        <end position="462"/>
    </location>
</feature>
<evidence type="ECO:0000256" key="6">
    <source>
        <dbReference type="ARBA" id="ARBA00023170"/>
    </source>
</evidence>
<gene>
    <name evidence="11" type="primary">LOC118411747</name>
</gene>
<dbReference type="Proteomes" id="UP000001554">
    <property type="component" value="Chromosome 3"/>
</dbReference>
<dbReference type="InterPro" id="IPR017452">
    <property type="entry name" value="GPCR_Rhodpsn_7TM"/>
</dbReference>
<evidence type="ECO:0000256" key="2">
    <source>
        <dbReference type="ARBA" id="ARBA00022475"/>
    </source>
</evidence>
<dbReference type="PANTHER" id="PTHR24241:SF76">
    <property type="entry name" value="NEUROPEPTIDE SIFAMIDE RECEPTOR"/>
    <property type="match status" value="1"/>
</dbReference>
<evidence type="ECO:0000256" key="7">
    <source>
        <dbReference type="SAM" id="MobiDB-lite"/>
    </source>
</evidence>
<dbReference type="PROSITE" id="PS50262">
    <property type="entry name" value="G_PROTEIN_RECEP_F1_2"/>
    <property type="match status" value="1"/>
</dbReference>
<feature type="transmembrane region" description="Helical" evidence="8">
    <location>
        <begin position="83"/>
        <end position="106"/>
    </location>
</feature>
<evidence type="ECO:0000256" key="5">
    <source>
        <dbReference type="ARBA" id="ARBA00023136"/>
    </source>
</evidence>
<evidence type="ECO:0000313" key="10">
    <source>
        <dbReference type="Proteomes" id="UP000001554"/>
    </source>
</evidence>
<keyword evidence="4 8" id="KW-1133">Transmembrane helix</keyword>
<dbReference type="KEGG" id="bfo:118411747"/>
<dbReference type="SUPFAM" id="SSF81321">
    <property type="entry name" value="Family A G protein-coupled receptor-like"/>
    <property type="match status" value="1"/>
</dbReference>
<feature type="region of interest" description="Disordered" evidence="7">
    <location>
        <begin position="263"/>
        <end position="294"/>
    </location>
</feature>
<protein>
    <submittedName>
        <fullName evidence="11">Neuropeptide Y receptor type 2-like</fullName>
    </submittedName>
</protein>
<dbReference type="GO" id="GO:0007186">
    <property type="term" value="P:G protein-coupled receptor signaling pathway"/>
    <property type="evidence" value="ECO:0000318"/>
    <property type="project" value="GO_Central"/>
</dbReference>
<reference evidence="10" key="1">
    <citation type="journal article" date="2020" name="Nat. Ecol. Evol.">
        <title>Deeply conserved synteny resolves early events in vertebrate evolution.</title>
        <authorList>
            <person name="Simakov O."/>
            <person name="Marletaz F."/>
            <person name="Yue J.X."/>
            <person name="O'Connell B."/>
            <person name="Jenkins J."/>
            <person name="Brandt A."/>
            <person name="Calef R."/>
            <person name="Tung C.H."/>
            <person name="Huang T.K."/>
            <person name="Schmutz J."/>
            <person name="Satoh N."/>
            <person name="Yu J.K."/>
            <person name="Putnam N.H."/>
            <person name="Green R.E."/>
            <person name="Rokhsar D.S."/>
        </authorList>
    </citation>
    <scope>NUCLEOTIDE SEQUENCE [LARGE SCALE GENOMIC DNA]</scope>
    <source>
        <strain evidence="10">S238N-H82</strain>
    </source>
</reference>
<keyword evidence="10" id="KW-1185">Reference proteome</keyword>
<evidence type="ECO:0000256" key="4">
    <source>
        <dbReference type="ARBA" id="ARBA00022989"/>
    </source>
</evidence>
<keyword evidence="5 8" id="KW-0472">Membrane</keyword>
<dbReference type="GO" id="GO:0005886">
    <property type="term" value="C:plasma membrane"/>
    <property type="evidence" value="ECO:0000318"/>
    <property type="project" value="GO_Central"/>
</dbReference>
<feature type="transmembrane region" description="Helical" evidence="8">
    <location>
        <begin position="219"/>
        <end position="246"/>
    </location>
</feature>
<evidence type="ECO:0000256" key="8">
    <source>
        <dbReference type="SAM" id="Phobius"/>
    </source>
</evidence>
<evidence type="ECO:0000313" key="11">
    <source>
        <dbReference type="RefSeq" id="XP_035670123.1"/>
    </source>
</evidence>
<dbReference type="GO" id="GO:0032870">
    <property type="term" value="P:cellular response to hormone stimulus"/>
    <property type="evidence" value="ECO:0000318"/>
    <property type="project" value="GO_Central"/>
</dbReference>
<evidence type="ECO:0000256" key="3">
    <source>
        <dbReference type="ARBA" id="ARBA00022692"/>
    </source>
</evidence>
<dbReference type="Pfam" id="PF00001">
    <property type="entry name" value="7tm_1"/>
    <property type="match status" value="1"/>
</dbReference>
<proteinExistence type="predicted"/>
<feature type="transmembrane region" description="Helical" evidence="8">
    <location>
        <begin position="166"/>
        <end position="186"/>
    </location>
</feature>
<dbReference type="AlphaFoldDB" id="A0A9J7KT80"/>
<feature type="compositionally biased region" description="Basic and acidic residues" evidence="7">
    <location>
        <begin position="263"/>
        <end position="273"/>
    </location>
</feature>
<feature type="transmembrane region" description="Helical" evidence="8">
    <location>
        <begin position="48"/>
        <end position="71"/>
    </location>
</feature>
<organism evidence="10 11">
    <name type="scientific">Branchiostoma floridae</name>
    <name type="common">Florida lancelet</name>
    <name type="synonym">Amphioxus</name>
    <dbReference type="NCBI Taxonomy" id="7739"/>
    <lineage>
        <taxon>Eukaryota</taxon>
        <taxon>Metazoa</taxon>
        <taxon>Chordata</taxon>
        <taxon>Cephalochordata</taxon>
        <taxon>Leptocardii</taxon>
        <taxon>Amphioxiformes</taxon>
        <taxon>Branchiostomatidae</taxon>
        <taxon>Branchiostoma</taxon>
    </lineage>
</organism>
<dbReference type="GeneID" id="118411747"/>
<dbReference type="PRINTS" id="PR00237">
    <property type="entry name" value="GPCRRHODOPSN"/>
</dbReference>
<dbReference type="OrthoDB" id="10028059at2759"/>